<accession>A0A9W9VC17</accession>
<name>A0A9W9VC17_9EURO</name>
<sequence length="66" mass="7572">MEAVKLVHVRDAPVYLVEGKWVENPWKDESVLSNAIKWCEIKYHQRGVDLGSTSGKSYDKRRAPLS</sequence>
<dbReference type="Proteomes" id="UP001147752">
    <property type="component" value="Unassembled WGS sequence"/>
</dbReference>
<dbReference type="GeneID" id="81464093"/>
<proteinExistence type="predicted"/>
<dbReference type="RefSeq" id="XP_056581160.1">
    <property type="nucleotide sequence ID" value="XM_056724910.1"/>
</dbReference>
<evidence type="ECO:0000313" key="2">
    <source>
        <dbReference type="Proteomes" id="UP001147752"/>
    </source>
</evidence>
<evidence type="ECO:0000313" key="1">
    <source>
        <dbReference type="EMBL" id="KAJ5375174.1"/>
    </source>
</evidence>
<gene>
    <name evidence="1" type="ORF">N7517_007180</name>
</gene>
<protein>
    <submittedName>
        <fullName evidence="1">Uncharacterized protein</fullName>
    </submittedName>
</protein>
<keyword evidence="2" id="KW-1185">Reference proteome</keyword>
<dbReference type="EMBL" id="JAPZBT010000002">
    <property type="protein sequence ID" value="KAJ5375174.1"/>
    <property type="molecule type" value="Genomic_DNA"/>
</dbReference>
<reference evidence="1" key="2">
    <citation type="journal article" date="2023" name="IMA Fungus">
        <title>Comparative genomic study of the Penicillium genus elucidates a diverse pangenome and 15 lateral gene transfer events.</title>
        <authorList>
            <person name="Petersen C."/>
            <person name="Sorensen T."/>
            <person name="Nielsen M.R."/>
            <person name="Sondergaard T.E."/>
            <person name="Sorensen J.L."/>
            <person name="Fitzpatrick D.A."/>
            <person name="Frisvad J.C."/>
            <person name="Nielsen K.L."/>
        </authorList>
    </citation>
    <scope>NUCLEOTIDE SEQUENCE</scope>
    <source>
        <strain evidence="1">IBT 3081</strain>
    </source>
</reference>
<dbReference type="AlphaFoldDB" id="A0A9W9VC17"/>
<comment type="caution">
    <text evidence="1">The sequence shown here is derived from an EMBL/GenBank/DDBJ whole genome shotgun (WGS) entry which is preliminary data.</text>
</comment>
<organism evidence="1 2">
    <name type="scientific">Penicillium concentricum</name>
    <dbReference type="NCBI Taxonomy" id="293559"/>
    <lineage>
        <taxon>Eukaryota</taxon>
        <taxon>Fungi</taxon>
        <taxon>Dikarya</taxon>
        <taxon>Ascomycota</taxon>
        <taxon>Pezizomycotina</taxon>
        <taxon>Eurotiomycetes</taxon>
        <taxon>Eurotiomycetidae</taxon>
        <taxon>Eurotiales</taxon>
        <taxon>Aspergillaceae</taxon>
        <taxon>Penicillium</taxon>
    </lineage>
</organism>
<reference evidence="1" key="1">
    <citation type="submission" date="2022-12" db="EMBL/GenBank/DDBJ databases">
        <authorList>
            <person name="Petersen C."/>
        </authorList>
    </citation>
    <scope>NUCLEOTIDE SEQUENCE</scope>
    <source>
        <strain evidence="1">IBT 3081</strain>
    </source>
</reference>